<proteinExistence type="predicted"/>
<dbReference type="Proteomes" id="UP000235672">
    <property type="component" value="Unassembled WGS sequence"/>
</dbReference>
<accession>A0A2J6PEE1</accession>
<keyword evidence="4" id="KW-1185">Reference proteome</keyword>
<dbReference type="PANTHER" id="PTHR35910:SF6">
    <property type="entry name" value="2EXR DOMAIN-CONTAINING PROTEIN"/>
    <property type="match status" value="1"/>
</dbReference>
<dbReference type="Pfam" id="PF20150">
    <property type="entry name" value="2EXR"/>
    <property type="match status" value="1"/>
</dbReference>
<dbReference type="PANTHER" id="PTHR35910">
    <property type="entry name" value="2EXR DOMAIN-CONTAINING PROTEIN"/>
    <property type="match status" value="1"/>
</dbReference>
<gene>
    <name evidence="3" type="ORF">NA56DRAFT_741504</name>
</gene>
<feature type="compositionally biased region" description="Polar residues" evidence="1">
    <location>
        <begin position="420"/>
        <end position="430"/>
    </location>
</feature>
<feature type="domain" description="2EXR" evidence="2">
    <location>
        <begin position="171"/>
        <end position="265"/>
    </location>
</feature>
<protein>
    <recommendedName>
        <fullName evidence="2">2EXR domain-containing protein</fullName>
    </recommendedName>
</protein>
<feature type="region of interest" description="Disordered" evidence="1">
    <location>
        <begin position="141"/>
        <end position="161"/>
    </location>
</feature>
<evidence type="ECO:0000259" key="2">
    <source>
        <dbReference type="Pfam" id="PF20150"/>
    </source>
</evidence>
<dbReference type="EMBL" id="KZ613553">
    <property type="protein sequence ID" value="PMD12353.1"/>
    <property type="molecule type" value="Genomic_DNA"/>
</dbReference>
<evidence type="ECO:0000313" key="4">
    <source>
        <dbReference type="Proteomes" id="UP000235672"/>
    </source>
</evidence>
<dbReference type="OrthoDB" id="3557569at2759"/>
<dbReference type="AlphaFoldDB" id="A0A2J6PEE1"/>
<feature type="compositionally biased region" description="Polar residues" evidence="1">
    <location>
        <begin position="151"/>
        <end position="161"/>
    </location>
</feature>
<name>A0A2J6PEE1_9HELO</name>
<dbReference type="InterPro" id="IPR045518">
    <property type="entry name" value="2EXR"/>
</dbReference>
<feature type="compositionally biased region" description="Basic residues" evidence="1">
    <location>
        <begin position="431"/>
        <end position="445"/>
    </location>
</feature>
<evidence type="ECO:0000256" key="1">
    <source>
        <dbReference type="SAM" id="MobiDB-lite"/>
    </source>
</evidence>
<reference evidence="3 4" key="1">
    <citation type="submission" date="2016-05" db="EMBL/GenBank/DDBJ databases">
        <title>A degradative enzymes factory behind the ericoid mycorrhizal symbiosis.</title>
        <authorList>
            <consortium name="DOE Joint Genome Institute"/>
            <person name="Martino E."/>
            <person name="Morin E."/>
            <person name="Grelet G."/>
            <person name="Kuo A."/>
            <person name="Kohler A."/>
            <person name="Daghino S."/>
            <person name="Barry K."/>
            <person name="Choi C."/>
            <person name="Cichocki N."/>
            <person name="Clum A."/>
            <person name="Copeland A."/>
            <person name="Hainaut M."/>
            <person name="Haridas S."/>
            <person name="Labutti K."/>
            <person name="Lindquist E."/>
            <person name="Lipzen A."/>
            <person name="Khouja H.-R."/>
            <person name="Murat C."/>
            <person name="Ohm R."/>
            <person name="Olson A."/>
            <person name="Spatafora J."/>
            <person name="Veneault-Fourrey C."/>
            <person name="Henrissat B."/>
            <person name="Grigoriev I."/>
            <person name="Martin F."/>
            <person name="Perotto S."/>
        </authorList>
    </citation>
    <scope>NUCLEOTIDE SEQUENCE [LARGE SCALE GENOMIC DNA]</scope>
    <source>
        <strain evidence="3 4">UAMH 7357</strain>
    </source>
</reference>
<sequence>MQTRIVDDPGEGPPNRQNRARIYARKAKKEPNSCVIIFKVPLHAASKPKAGGPPMQRPDLDFPAQVDGLFEQMAASTPEETISTPKTKISKAVTYSNNVRTLAQKLARQILKFLNFLTYQPFMITPDEIRRWQQLLDNLQDTPEEEPPKSEPQTEQLPQHASISHPLEKSTCFGHLPRELRLLIWKYARPDPRVVRLAWSKRSLKALKRCSYPEYWRANYSEAPIPAMLHACSESRQVALRWYRLALQHGRAEPRVYFDFSADILHVGCRYCDGYECDRRCTDIVNRADAHRVTILLLSCPGCRDPLYRLYLGFPSAKEILLYDSTTNPLITKTELSHLKQTIQPFDWQRGKDLYTHFLEEKAYWISVGEQNKRKYGKNLFEDAHLFKPEKLTRVELAITPETSKIYGFMEKQFTGNEFLNPNSMANSSSRHTRRRRAVGRKSASSKKRTRVIILQNLDKTFLRSLLDAQSNERGLGSTNATSGDAEIGITAFSL</sequence>
<organism evidence="3 4">
    <name type="scientific">Hyaloscypha hepaticicola</name>
    <dbReference type="NCBI Taxonomy" id="2082293"/>
    <lineage>
        <taxon>Eukaryota</taxon>
        <taxon>Fungi</taxon>
        <taxon>Dikarya</taxon>
        <taxon>Ascomycota</taxon>
        <taxon>Pezizomycotina</taxon>
        <taxon>Leotiomycetes</taxon>
        <taxon>Helotiales</taxon>
        <taxon>Hyaloscyphaceae</taxon>
        <taxon>Hyaloscypha</taxon>
    </lineage>
</organism>
<feature type="region of interest" description="Disordered" evidence="1">
    <location>
        <begin position="420"/>
        <end position="445"/>
    </location>
</feature>
<evidence type="ECO:0000313" key="3">
    <source>
        <dbReference type="EMBL" id="PMD12353.1"/>
    </source>
</evidence>